<dbReference type="InterPro" id="IPR050730">
    <property type="entry name" value="UBX_domain-protein"/>
</dbReference>
<dbReference type="OrthoDB" id="1733707at2759"/>
<dbReference type="EMBL" id="CM001220">
    <property type="protein sequence ID" value="AES86375.1"/>
    <property type="molecule type" value="Genomic_DNA"/>
</dbReference>
<dbReference type="EMBL" id="PSQE01000004">
    <property type="protein sequence ID" value="RHN58304.1"/>
    <property type="molecule type" value="Genomic_DNA"/>
</dbReference>
<feature type="region of interest" description="Disordered" evidence="1">
    <location>
        <begin position="217"/>
        <end position="274"/>
    </location>
</feature>
<dbReference type="STRING" id="3880.B7FH13"/>
<reference evidence="5" key="5">
    <citation type="journal article" date="2018" name="Nat. Plants">
        <title>Whole-genome landscape of Medicago truncatula symbiotic genes.</title>
        <authorList>
            <person name="Pecrix Y."/>
            <person name="Gamas P."/>
            <person name="Carrere S."/>
        </authorList>
    </citation>
    <scope>NUCLEOTIDE SEQUENCE</scope>
    <source>
        <tissue evidence="5">Leaves</tissue>
    </source>
</reference>
<evidence type="ECO:0000256" key="1">
    <source>
        <dbReference type="SAM" id="MobiDB-lite"/>
    </source>
</evidence>
<dbReference type="PANTHER" id="PTHR23322:SF6">
    <property type="entry name" value="UBX DOMAIN-CONTAINING PROTEIN 7"/>
    <property type="match status" value="1"/>
</dbReference>
<proteinExistence type="evidence at transcript level"/>
<sequence length="286" mass="31775">MEGMTLSYPTDEETLVSYFLEIARGQTAATAKHFLQATSWNLEEALKLFLSGTKPPLMDTANQIDPSSPLPLIKETLESEQGASSTSESDKLAYLYHPPFHLMFNGSFIKAKFAASMQDKWLIVNIQSTKEFSSLMLNRDTWANDAVSQIISTNFIFWLVYDDTTEGHKVCTDYRLDLIPVVLIIDPITGQKIRSWGGMIQPESLIEGLLTFLDAGPRGSSSRPKTKATVDSESSEEEDEEVQRKLAASLESVKESSEMTGGDNKDANVAGNLQETTSLEFEKLRI</sequence>
<evidence type="ECO:0000313" key="4">
    <source>
        <dbReference type="EMBL" id="AES86375.1"/>
    </source>
</evidence>
<dbReference type="Gramene" id="rna20203">
    <property type="protein sequence ID" value="RHN58304.1"/>
    <property type="gene ID" value="gene20203"/>
</dbReference>
<dbReference type="HOGENOM" id="CLU_021255_0_0_1"/>
<dbReference type="EnsemblPlants" id="AES86375">
    <property type="protein sequence ID" value="AES86375"/>
    <property type="gene ID" value="MTR_4g006310"/>
</dbReference>
<gene>
    <name evidence="6" type="primary">11430917</name>
    <name evidence="4" type="ordered locus">MTR_4g006310</name>
    <name evidence="5" type="ORF">MtrunA17_Chr4g0000981</name>
</gene>
<dbReference type="Proteomes" id="UP000265566">
    <property type="component" value="Chromosome 4"/>
</dbReference>
<dbReference type="GO" id="GO:0043130">
    <property type="term" value="F:ubiquitin binding"/>
    <property type="evidence" value="ECO:0000318"/>
    <property type="project" value="GO_Central"/>
</dbReference>
<dbReference type="SMART" id="SM00594">
    <property type="entry name" value="UAS"/>
    <property type="match status" value="1"/>
</dbReference>
<dbReference type="Pfam" id="PF14555">
    <property type="entry name" value="UBA_4"/>
    <property type="match status" value="1"/>
</dbReference>
<dbReference type="AlphaFoldDB" id="B7FH13"/>
<dbReference type="Gene3D" id="1.10.8.10">
    <property type="entry name" value="DNA helicase RuvA subunit, C-terminal domain"/>
    <property type="match status" value="1"/>
</dbReference>
<dbReference type="GO" id="GO:0005634">
    <property type="term" value="C:nucleus"/>
    <property type="evidence" value="ECO:0000318"/>
    <property type="project" value="GO_Central"/>
</dbReference>
<dbReference type="PANTHER" id="PTHR23322">
    <property type="entry name" value="FAS-ASSOCIATED PROTEIN"/>
    <property type="match status" value="1"/>
</dbReference>
<evidence type="ECO:0000313" key="7">
    <source>
        <dbReference type="Proteomes" id="UP000002051"/>
    </source>
</evidence>
<dbReference type="Gene3D" id="3.40.30.10">
    <property type="entry name" value="Glutaredoxin"/>
    <property type="match status" value="1"/>
</dbReference>
<dbReference type="OMA" id="PLMDTAN"/>
<dbReference type="Proteomes" id="UP000002051">
    <property type="component" value="Chromosome 4"/>
</dbReference>
<reference evidence="6" key="4">
    <citation type="submission" date="2015-04" db="UniProtKB">
        <authorList>
            <consortium name="EnsemblPlants"/>
        </authorList>
    </citation>
    <scope>IDENTIFICATION</scope>
    <source>
        <strain evidence="6">cv. Jemalong A17</strain>
    </source>
</reference>
<dbReference type="GO" id="GO:0043161">
    <property type="term" value="P:proteasome-mediated ubiquitin-dependent protein catabolic process"/>
    <property type="evidence" value="ECO:0000318"/>
    <property type="project" value="GO_Central"/>
</dbReference>
<evidence type="ECO:0000313" key="6">
    <source>
        <dbReference type="EnsemblPlants" id="AES86375"/>
    </source>
</evidence>
<evidence type="ECO:0000259" key="2">
    <source>
        <dbReference type="SMART" id="SM00594"/>
    </source>
</evidence>
<accession>B7FH13</accession>
<protein>
    <submittedName>
        <fullName evidence="5">Putative UBX domain-containing protein 2/7</fullName>
    </submittedName>
    <submittedName>
        <fullName evidence="4">UBX domain protein</fullName>
    </submittedName>
</protein>
<dbReference type="InterPro" id="IPR036249">
    <property type="entry name" value="Thioredoxin-like_sf"/>
</dbReference>
<dbReference type="InterPro" id="IPR006577">
    <property type="entry name" value="UAS"/>
</dbReference>
<name>B7FH13_MEDTR</name>
<dbReference type="KEGG" id="mtr:11430917"/>
<dbReference type="PaxDb" id="3880-AES86375"/>
<reference evidence="4 7" key="3">
    <citation type="journal article" date="2014" name="BMC Genomics">
        <title>An improved genome release (version Mt4.0) for the model legume Medicago truncatula.</title>
        <authorList>
            <person name="Tang H."/>
            <person name="Krishnakumar V."/>
            <person name="Bidwell S."/>
            <person name="Rosen B."/>
            <person name="Chan A."/>
            <person name="Zhou S."/>
            <person name="Gentzbittel L."/>
            <person name="Childs K.L."/>
            <person name="Yandell M."/>
            <person name="Gundlach H."/>
            <person name="Mayer K.F."/>
            <person name="Schwartz D.C."/>
            <person name="Town C.D."/>
        </authorList>
    </citation>
    <scope>GENOME REANNOTATION</scope>
    <source>
        <strain evidence="6 7">cv. Jemalong A17</strain>
    </source>
</reference>
<reference evidence="3" key="1">
    <citation type="submission" date="2008-12" db="EMBL/GenBank/DDBJ databases">
        <title>Medicago truncatula full length cdna cloning project.</title>
        <authorList>
            <person name="Moskal W."/>
            <person name="Chan A."/>
            <person name="Cheung F."/>
            <person name="Xiao Y."/>
            <person name="Town C.D."/>
        </authorList>
    </citation>
    <scope>NUCLEOTIDE SEQUENCE</scope>
</reference>
<evidence type="ECO:0000313" key="5">
    <source>
        <dbReference type="EMBL" id="RHN58304.1"/>
    </source>
</evidence>
<keyword evidence="7" id="KW-1185">Reference proteome</keyword>
<dbReference type="Pfam" id="PF13899">
    <property type="entry name" value="Thioredoxin_7"/>
    <property type="match status" value="1"/>
</dbReference>
<dbReference type="eggNOG" id="KOG1364">
    <property type="taxonomic scope" value="Eukaryota"/>
</dbReference>
<dbReference type="CDD" id="cd02958">
    <property type="entry name" value="UAS"/>
    <property type="match status" value="1"/>
</dbReference>
<feature type="domain" description="UAS" evidence="2">
    <location>
        <begin position="91"/>
        <end position="214"/>
    </location>
</feature>
<organism evidence="3">
    <name type="scientific">Medicago truncatula</name>
    <name type="common">Barrel medic</name>
    <name type="synonym">Medicago tribuloides</name>
    <dbReference type="NCBI Taxonomy" id="3880"/>
    <lineage>
        <taxon>Eukaryota</taxon>
        <taxon>Viridiplantae</taxon>
        <taxon>Streptophyta</taxon>
        <taxon>Embryophyta</taxon>
        <taxon>Tracheophyta</taxon>
        <taxon>Spermatophyta</taxon>
        <taxon>Magnoliopsida</taxon>
        <taxon>eudicotyledons</taxon>
        <taxon>Gunneridae</taxon>
        <taxon>Pentapetalae</taxon>
        <taxon>rosids</taxon>
        <taxon>fabids</taxon>
        <taxon>Fabales</taxon>
        <taxon>Fabaceae</taxon>
        <taxon>Papilionoideae</taxon>
        <taxon>50 kb inversion clade</taxon>
        <taxon>NPAAA clade</taxon>
        <taxon>Hologalegina</taxon>
        <taxon>IRL clade</taxon>
        <taxon>Trifolieae</taxon>
        <taxon>Medicago</taxon>
    </lineage>
</organism>
<reference evidence="4 7" key="2">
    <citation type="journal article" date="2011" name="Nature">
        <title>The Medicago genome provides insight into the evolution of rhizobial symbioses.</title>
        <authorList>
            <person name="Young N.D."/>
            <person name="Debelle F."/>
            <person name="Oldroyd G.E."/>
            <person name="Geurts R."/>
            <person name="Cannon S.B."/>
            <person name="Udvardi M.K."/>
            <person name="Benedito V.A."/>
            <person name="Mayer K.F."/>
            <person name="Gouzy J."/>
            <person name="Schoof H."/>
            <person name="Van de Peer Y."/>
            <person name="Proost S."/>
            <person name="Cook D.R."/>
            <person name="Meyers B.C."/>
            <person name="Spannagl M."/>
            <person name="Cheung F."/>
            <person name="De Mita S."/>
            <person name="Krishnakumar V."/>
            <person name="Gundlach H."/>
            <person name="Zhou S."/>
            <person name="Mudge J."/>
            <person name="Bharti A.K."/>
            <person name="Murray J.D."/>
            <person name="Naoumkina M.A."/>
            <person name="Rosen B."/>
            <person name="Silverstein K.A."/>
            <person name="Tang H."/>
            <person name="Rombauts S."/>
            <person name="Zhao P.X."/>
            <person name="Zhou P."/>
            <person name="Barbe V."/>
            <person name="Bardou P."/>
            <person name="Bechner M."/>
            <person name="Bellec A."/>
            <person name="Berger A."/>
            <person name="Berges H."/>
            <person name="Bidwell S."/>
            <person name="Bisseling T."/>
            <person name="Choisne N."/>
            <person name="Couloux A."/>
            <person name="Denny R."/>
            <person name="Deshpande S."/>
            <person name="Dai X."/>
            <person name="Doyle J.J."/>
            <person name="Dudez A.M."/>
            <person name="Farmer A.D."/>
            <person name="Fouteau S."/>
            <person name="Franken C."/>
            <person name="Gibelin C."/>
            <person name="Gish J."/>
            <person name="Goldstein S."/>
            <person name="Gonzalez A.J."/>
            <person name="Green P.J."/>
            <person name="Hallab A."/>
            <person name="Hartog M."/>
            <person name="Hua A."/>
            <person name="Humphray S.J."/>
            <person name="Jeong D.H."/>
            <person name="Jing Y."/>
            <person name="Jocker A."/>
            <person name="Kenton S.M."/>
            <person name="Kim D.J."/>
            <person name="Klee K."/>
            <person name="Lai H."/>
            <person name="Lang C."/>
            <person name="Lin S."/>
            <person name="Macmil S.L."/>
            <person name="Magdelenat G."/>
            <person name="Matthews L."/>
            <person name="McCorrison J."/>
            <person name="Monaghan E.L."/>
            <person name="Mun J.H."/>
            <person name="Najar F.Z."/>
            <person name="Nicholson C."/>
            <person name="Noirot C."/>
            <person name="O'Bleness M."/>
            <person name="Paule C.R."/>
            <person name="Poulain J."/>
            <person name="Prion F."/>
            <person name="Qin B."/>
            <person name="Qu C."/>
            <person name="Retzel E.F."/>
            <person name="Riddle C."/>
            <person name="Sallet E."/>
            <person name="Samain S."/>
            <person name="Samson N."/>
            <person name="Sanders I."/>
            <person name="Saurat O."/>
            <person name="Scarpelli C."/>
            <person name="Schiex T."/>
            <person name="Segurens B."/>
            <person name="Severin A.J."/>
            <person name="Sherrier D.J."/>
            <person name="Shi R."/>
            <person name="Sims S."/>
            <person name="Singer S.R."/>
            <person name="Sinharoy S."/>
            <person name="Sterck L."/>
            <person name="Viollet A."/>
            <person name="Wang B.B."/>
            <person name="Wang K."/>
            <person name="Wang M."/>
            <person name="Wang X."/>
            <person name="Warfsmann J."/>
            <person name="Weissenbach J."/>
            <person name="White D.D."/>
            <person name="White J.D."/>
            <person name="Wiley G.B."/>
            <person name="Wincker P."/>
            <person name="Xing Y."/>
            <person name="Yang L."/>
            <person name="Yao Z."/>
            <person name="Ying F."/>
            <person name="Zhai J."/>
            <person name="Zhou L."/>
            <person name="Zuber A."/>
            <person name="Denarie J."/>
            <person name="Dixon R.A."/>
            <person name="May G.D."/>
            <person name="Schwartz D.C."/>
            <person name="Rogers J."/>
            <person name="Quetier F."/>
            <person name="Town C.D."/>
            <person name="Roe B.A."/>
        </authorList>
    </citation>
    <scope>NUCLEOTIDE SEQUENCE [LARGE SCALE GENOMIC DNA]</scope>
    <source>
        <strain evidence="4">A17</strain>
        <strain evidence="6 7">cv. Jemalong A17</strain>
    </source>
</reference>
<dbReference type="EMBL" id="BT051378">
    <property type="protein sequence ID" value="ACJ84042.1"/>
    <property type="molecule type" value="mRNA"/>
</dbReference>
<dbReference type="SUPFAM" id="SSF52833">
    <property type="entry name" value="Thioredoxin-like"/>
    <property type="match status" value="1"/>
</dbReference>
<evidence type="ECO:0000313" key="3">
    <source>
        <dbReference type="EMBL" id="ACJ84042.1"/>
    </source>
</evidence>